<proteinExistence type="predicted"/>
<comment type="caution">
    <text evidence="2">The sequence shown here is derived from an EMBL/GenBank/DDBJ whole genome shotgun (WGS) entry which is preliminary data.</text>
</comment>
<evidence type="ECO:0000313" key="2">
    <source>
        <dbReference type="EMBL" id="KAF9495960.1"/>
    </source>
</evidence>
<dbReference type="EMBL" id="MU154557">
    <property type="protein sequence ID" value="KAF9495960.1"/>
    <property type="molecule type" value="Genomic_DNA"/>
</dbReference>
<keyword evidence="3" id="KW-1185">Reference proteome</keyword>
<organism evidence="2 3">
    <name type="scientific">Pleurotus eryngii</name>
    <name type="common">Boletus of the steppes</name>
    <dbReference type="NCBI Taxonomy" id="5323"/>
    <lineage>
        <taxon>Eukaryota</taxon>
        <taxon>Fungi</taxon>
        <taxon>Dikarya</taxon>
        <taxon>Basidiomycota</taxon>
        <taxon>Agaricomycotina</taxon>
        <taxon>Agaricomycetes</taxon>
        <taxon>Agaricomycetidae</taxon>
        <taxon>Agaricales</taxon>
        <taxon>Pleurotineae</taxon>
        <taxon>Pleurotaceae</taxon>
        <taxon>Pleurotus</taxon>
    </lineage>
</organism>
<name>A0A9P6A0E0_PLEER</name>
<feature type="region of interest" description="Disordered" evidence="1">
    <location>
        <begin position="1"/>
        <end position="29"/>
    </location>
</feature>
<evidence type="ECO:0000313" key="3">
    <source>
        <dbReference type="Proteomes" id="UP000807025"/>
    </source>
</evidence>
<sequence>MKRAEQGNKLRQQHIKQAQQAHEAQKPRERPHQIHIFYLPLNFHFHFGFHVCVSCVFQARFFLSHCSAGIGIDIDIVRRQPLIIVAVYANSRWTRRRREYGERGRRTRR</sequence>
<dbReference type="AlphaFoldDB" id="A0A9P6A0E0"/>
<reference evidence="2" key="1">
    <citation type="submission" date="2020-11" db="EMBL/GenBank/DDBJ databases">
        <authorList>
            <consortium name="DOE Joint Genome Institute"/>
            <person name="Ahrendt S."/>
            <person name="Riley R."/>
            <person name="Andreopoulos W."/>
            <person name="Labutti K."/>
            <person name="Pangilinan J."/>
            <person name="Ruiz-Duenas F.J."/>
            <person name="Barrasa J.M."/>
            <person name="Sanchez-Garcia M."/>
            <person name="Camarero S."/>
            <person name="Miyauchi S."/>
            <person name="Serrano A."/>
            <person name="Linde D."/>
            <person name="Babiker R."/>
            <person name="Drula E."/>
            <person name="Ayuso-Fernandez I."/>
            <person name="Pacheco R."/>
            <person name="Padilla G."/>
            <person name="Ferreira P."/>
            <person name="Barriuso J."/>
            <person name="Kellner H."/>
            <person name="Castanera R."/>
            <person name="Alfaro M."/>
            <person name="Ramirez L."/>
            <person name="Pisabarro A.G."/>
            <person name="Kuo A."/>
            <person name="Tritt A."/>
            <person name="Lipzen A."/>
            <person name="He G."/>
            <person name="Yan M."/>
            <person name="Ng V."/>
            <person name="Cullen D."/>
            <person name="Martin F."/>
            <person name="Rosso M.-N."/>
            <person name="Henrissat B."/>
            <person name="Hibbett D."/>
            <person name="Martinez A.T."/>
            <person name="Grigoriev I.V."/>
        </authorList>
    </citation>
    <scope>NUCLEOTIDE SEQUENCE</scope>
    <source>
        <strain evidence="2">ATCC 90797</strain>
    </source>
</reference>
<evidence type="ECO:0000256" key="1">
    <source>
        <dbReference type="SAM" id="MobiDB-lite"/>
    </source>
</evidence>
<dbReference type="Proteomes" id="UP000807025">
    <property type="component" value="Unassembled WGS sequence"/>
</dbReference>
<protein>
    <submittedName>
        <fullName evidence="2">Uncharacterized protein</fullName>
    </submittedName>
</protein>
<gene>
    <name evidence="2" type="ORF">BDN71DRAFT_809486</name>
</gene>
<accession>A0A9P6A0E0</accession>